<feature type="compositionally biased region" description="Polar residues" evidence="1">
    <location>
        <begin position="168"/>
        <end position="177"/>
    </location>
</feature>
<reference evidence="3" key="1">
    <citation type="submission" date="2017-01" db="EMBL/GenBank/DDBJ databases">
        <title>Comparative genomics of anhydrobiosis in the tardigrade Hypsibius dujardini.</title>
        <authorList>
            <person name="Yoshida Y."/>
            <person name="Koutsovoulos G."/>
            <person name="Laetsch D."/>
            <person name="Stevens L."/>
            <person name="Kumar S."/>
            <person name="Horikawa D."/>
            <person name="Ishino K."/>
            <person name="Komine S."/>
            <person name="Tomita M."/>
            <person name="Blaxter M."/>
            <person name="Arakawa K."/>
        </authorList>
    </citation>
    <scope>NUCLEOTIDE SEQUENCE [LARGE SCALE GENOMIC DNA]</scope>
    <source>
        <strain evidence="3">Z151</strain>
    </source>
</reference>
<dbReference type="Proteomes" id="UP000192578">
    <property type="component" value="Unassembled WGS sequence"/>
</dbReference>
<gene>
    <name evidence="2" type="ORF">BV898_14673</name>
</gene>
<keyword evidence="3" id="KW-1185">Reference proteome</keyword>
<evidence type="ECO:0000313" key="3">
    <source>
        <dbReference type="Proteomes" id="UP000192578"/>
    </source>
</evidence>
<accession>A0A9X6RJJ2</accession>
<sequence length="211" mass="21386">MTTLRRIIGVNFDLLTVIFGQILTWAALSLAGPVPILSISLSNLTAGNCTSIETCQLQHMPDFLVGTRRDGGGSSHGGGGLFGFNGLLQNYLLLNLWQQVLSRPGPGREPAPSGDGGTITDASLGQTPPGAAAPSPSAPAVPMTDPEGSFMGSGDGGGSGTGPSIPPNHNTPASSTPGFRPMTTAMLIAMMPLFTMSTMGSGGSSGEWDGD</sequence>
<feature type="compositionally biased region" description="Gly residues" evidence="1">
    <location>
        <begin position="151"/>
        <end position="161"/>
    </location>
</feature>
<evidence type="ECO:0000313" key="2">
    <source>
        <dbReference type="EMBL" id="OWA50148.1"/>
    </source>
</evidence>
<name>A0A9X6RJJ2_HYPEX</name>
<organism evidence="2 3">
    <name type="scientific">Hypsibius exemplaris</name>
    <name type="common">Freshwater tardigrade</name>
    <dbReference type="NCBI Taxonomy" id="2072580"/>
    <lineage>
        <taxon>Eukaryota</taxon>
        <taxon>Metazoa</taxon>
        <taxon>Ecdysozoa</taxon>
        <taxon>Tardigrada</taxon>
        <taxon>Eutardigrada</taxon>
        <taxon>Parachela</taxon>
        <taxon>Hypsibioidea</taxon>
        <taxon>Hypsibiidae</taxon>
        <taxon>Hypsibius</taxon>
    </lineage>
</organism>
<feature type="region of interest" description="Disordered" evidence="1">
    <location>
        <begin position="103"/>
        <end position="180"/>
    </location>
</feature>
<feature type="compositionally biased region" description="Low complexity" evidence="1">
    <location>
        <begin position="128"/>
        <end position="150"/>
    </location>
</feature>
<protein>
    <submittedName>
        <fullName evidence="2">Uncharacterized protein</fullName>
    </submittedName>
</protein>
<dbReference type="EMBL" id="MTYJ01000183">
    <property type="protein sequence ID" value="OWA50148.1"/>
    <property type="molecule type" value="Genomic_DNA"/>
</dbReference>
<comment type="caution">
    <text evidence="2">The sequence shown here is derived from an EMBL/GenBank/DDBJ whole genome shotgun (WGS) entry which is preliminary data.</text>
</comment>
<proteinExistence type="predicted"/>
<dbReference type="AlphaFoldDB" id="A0A9X6RJJ2"/>
<evidence type="ECO:0000256" key="1">
    <source>
        <dbReference type="SAM" id="MobiDB-lite"/>
    </source>
</evidence>